<reference evidence="6" key="1">
    <citation type="journal article" date="2021" name="PeerJ">
        <title>Extensive microbial diversity within the chicken gut microbiome revealed by metagenomics and culture.</title>
        <authorList>
            <person name="Gilroy R."/>
            <person name="Ravi A."/>
            <person name="Getino M."/>
            <person name="Pursley I."/>
            <person name="Horton D.L."/>
            <person name="Alikhan N.F."/>
            <person name="Baker D."/>
            <person name="Gharbi K."/>
            <person name="Hall N."/>
            <person name="Watson M."/>
            <person name="Adriaenssens E.M."/>
            <person name="Foster-Nyarko E."/>
            <person name="Jarju S."/>
            <person name="Secka A."/>
            <person name="Antonio M."/>
            <person name="Oren A."/>
            <person name="Chaudhuri R.R."/>
            <person name="La Ragione R."/>
            <person name="Hildebrand F."/>
            <person name="Pallen M.J."/>
        </authorList>
    </citation>
    <scope>NUCLEOTIDE SEQUENCE</scope>
    <source>
        <strain evidence="6">1277</strain>
    </source>
</reference>
<dbReference type="PANTHER" id="PTHR22683:SF41">
    <property type="entry name" value="DNA TRANSLOCASE FTSK"/>
    <property type="match status" value="1"/>
</dbReference>
<keyword evidence="1 3" id="KW-0547">Nucleotide-binding</keyword>
<dbReference type="GO" id="GO:0005524">
    <property type="term" value="F:ATP binding"/>
    <property type="evidence" value="ECO:0007669"/>
    <property type="project" value="UniProtKB-UniRule"/>
</dbReference>
<dbReference type="InterPro" id="IPR050206">
    <property type="entry name" value="FtsK/SpoIIIE/SftA"/>
</dbReference>
<proteinExistence type="predicted"/>
<evidence type="ECO:0000313" key="6">
    <source>
        <dbReference type="EMBL" id="HJG95819.1"/>
    </source>
</evidence>
<keyword evidence="2 3" id="KW-0067">ATP-binding</keyword>
<accession>A0A921MZZ4</accession>
<dbReference type="InterPro" id="IPR027417">
    <property type="entry name" value="P-loop_NTPase"/>
</dbReference>
<name>A0A921MZZ4_9FIRM</name>
<evidence type="ECO:0000256" key="3">
    <source>
        <dbReference type="PROSITE-ProRule" id="PRU00289"/>
    </source>
</evidence>
<dbReference type="PANTHER" id="PTHR22683">
    <property type="entry name" value="SPORULATION PROTEIN RELATED"/>
    <property type="match status" value="1"/>
</dbReference>
<protein>
    <submittedName>
        <fullName evidence="6">DUF87 domain-containing protein</fullName>
    </submittedName>
</protein>
<dbReference type="Proteomes" id="UP000776700">
    <property type="component" value="Unassembled WGS sequence"/>
</dbReference>
<comment type="caution">
    <text evidence="6">The sequence shown here is derived from an EMBL/GenBank/DDBJ whole genome shotgun (WGS) entry which is preliminary data.</text>
</comment>
<feature type="binding site" evidence="3">
    <location>
        <begin position="125"/>
        <end position="132"/>
    </location>
    <ligand>
        <name>ATP</name>
        <dbReference type="ChEBI" id="CHEBI:30616"/>
    </ligand>
</feature>
<dbReference type="Gene3D" id="3.40.50.300">
    <property type="entry name" value="P-loop containing nucleotide triphosphate hydrolases"/>
    <property type="match status" value="1"/>
</dbReference>
<evidence type="ECO:0000256" key="2">
    <source>
        <dbReference type="ARBA" id="ARBA00022840"/>
    </source>
</evidence>
<feature type="region of interest" description="Disordered" evidence="4">
    <location>
        <begin position="386"/>
        <end position="409"/>
    </location>
</feature>
<organism evidence="6 7">
    <name type="scientific">Romboutsia timonensis</name>
    <dbReference type="NCBI Taxonomy" id="1776391"/>
    <lineage>
        <taxon>Bacteria</taxon>
        <taxon>Bacillati</taxon>
        <taxon>Bacillota</taxon>
        <taxon>Clostridia</taxon>
        <taxon>Peptostreptococcales</taxon>
        <taxon>Peptostreptococcaceae</taxon>
        <taxon>Romboutsia</taxon>
    </lineage>
</organism>
<gene>
    <name evidence="6" type="ORF">K8V90_01800</name>
</gene>
<dbReference type="Pfam" id="PF01580">
    <property type="entry name" value="FtsK_SpoIIIE"/>
    <property type="match status" value="1"/>
</dbReference>
<sequence>MFFFNSKKQLFKNLMAVMKLDGFYLVNQKKINNGHVLTIGIPPYHSFSDIEKKKENFESYFKGIIEMEQIRFSDKLIMKIITQDIGFFDFEPVKTKSNEFYIGKLFDGENYFIDLNKDPHVLIAGKTGTGKSFLLASILTNLIYNHSNRYDIYLCQTAKRDIDYLKNCKGIKMNLYTPSETAMVLEDAVNEIDRRSEFFANNGFRGIDHYNSHNKTKKMKRKLYVFEEISLYMPDDTDSEEEQKDKNKVWQLIWKIVKLGRESGIHFMGLTQRTTVANLGGNGEIKSQLTRITFAQATELDSRNVIDCDLATKLQNRECYILGNNGLKLVKVPTIDKGMTILNKYVPEIICVNSKNNTTTKGIEFEQVQFTHTRIKDNEKSIKLDEKIVKERQKSNRKHKKGVSFDDND</sequence>
<evidence type="ECO:0000256" key="1">
    <source>
        <dbReference type="ARBA" id="ARBA00022741"/>
    </source>
</evidence>
<dbReference type="InterPro" id="IPR002543">
    <property type="entry name" value="FtsK_dom"/>
</dbReference>
<dbReference type="EMBL" id="DYUB01000066">
    <property type="protein sequence ID" value="HJG95819.1"/>
    <property type="molecule type" value="Genomic_DNA"/>
</dbReference>
<dbReference type="AlphaFoldDB" id="A0A921MZZ4"/>
<evidence type="ECO:0000259" key="5">
    <source>
        <dbReference type="PROSITE" id="PS50901"/>
    </source>
</evidence>
<dbReference type="PROSITE" id="PS50901">
    <property type="entry name" value="FTSK"/>
    <property type="match status" value="1"/>
</dbReference>
<dbReference type="GO" id="GO:0003677">
    <property type="term" value="F:DNA binding"/>
    <property type="evidence" value="ECO:0007669"/>
    <property type="project" value="InterPro"/>
</dbReference>
<reference evidence="6" key="2">
    <citation type="submission" date="2021-09" db="EMBL/GenBank/DDBJ databases">
        <authorList>
            <person name="Gilroy R."/>
        </authorList>
    </citation>
    <scope>NUCLEOTIDE SEQUENCE</scope>
    <source>
        <strain evidence="6">1277</strain>
    </source>
</reference>
<dbReference type="SUPFAM" id="SSF52540">
    <property type="entry name" value="P-loop containing nucleoside triphosphate hydrolases"/>
    <property type="match status" value="1"/>
</dbReference>
<feature type="domain" description="FtsK" evidence="5">
    <location>
        <begin position="108"/>
        <end position="303"/>
    </location>
</feature>
<dbReference type="GO" id="GO:0016020">
    <property type="term" value="C:membrane"/>
    <property type="evidence" value="ECO:0007669"/>
    <property type="project" value="UniProtKB-SubCell"/>
</dbReference>
<evidence type="ECO:0000313" key="7">
    <source>
        <dbReference type="Proteomes" id="UP000776700"/>
    </source>
</evidence>
<evidence type="ECO:0000256" key="4">
    <source>
        <dbReference type="SAM" id="MobiDB-lite"/>
    </source>
</evidence>